<feature type="non-terminal residue" evidence="1">
    <location>
        <position position="1"/>
    </location>
</feature>
<reference evidence="1" key="1">
    <citation type="journal article" date="2014" name="Front. Microbiol.">
        <title>High frequency of phylogenetically diverse reductive dehalogenase-homologous genes in deep subseafloor sedimentary metagenomes.</title>
        <authorList>
            <person name="Kawai M."/>
            <person name="Futagami T."/>
            <person name="Toyoda A."/>
            <person name="Takaki Y."/>
            <person name="Nishi S."/>
            <person name="Hori S."/>
            <person name="Arai W."/>
            <person name="Tsubouchi T."/>
            <person name="Morono Y."/>
            <person name="Uchiyama I."/>
            <person name="Ito T."/>
            <person name="Fujiyama A."/>
            <person name="Inagaki F."/>
            <person name="Takami H."/>
        </authorList>
    </citation>
    <scope>NUCLEOTIDE SEQUENCE</scope>
    <source>
        <strain evidence="1">Expedition CK06-06</strain>
    </source>
</reference>
<dbReference type="AlphaFoldDB" id="X1BM36"/>
<comment type="caution">
    <text evidence="1">The sequence shown here is derived from an EMBL/GenBank/DDBJ whole genome shotgun (WGS) entry which is preliminary data.</text>
</comment>
<organism evidence="1">
    <name type="scientific">marine sediment metagenome</name>
    <dbReference type="NCBI Taxonomy" id="412755"/>
    <lineage>
        <taxon>unclassified sequences</taxon>
        <taxon>metagenomes</taxon>
        <taxon>ecological metagenomes</taxon>
    </lineage>
</organism>
<protein>
    <recommendedName>
        <fullName evidence="2">NADPH-dependent FMN reductase-like domain-containing protein</fullName>
    </recommendedName>
</protein>
<dbReference type="InterPro" id="IPR029039">
    <property type="entry name" value="Flavoprotein-like_sf"/>
</dbReference>
<accession>X1BM36</accession>
<name>X1BM36_9ZZZZ</name>
<sequence>VYYGQMASELKKLLDDSVRFHGKLEGRVGGAFASSANIGGGNETTIMSILQALLIHGMIILGMVHGDHYGPVSIDSPDSRVGEQCRSYGERIARLVLRLKG</sequence>
<dbReference type="Gene3D" id="3.40.50.360">
    <property type="match status" value="1"/>
</dbReference>
<evidence type="ECO:0000313" key="1">
    <source>
        <dbReference type="EMBL" id="GAG96974.1"/>
    </source>
</evidence>
<dbReference type="SUPFAM" id="SSF52218">
    <property type="entry name" value="Flavoproteins"/>
    <property type="match status" value="1"/>
</dbReference>
<gene>
    <name evidence="1" type="ORF">S01H4_47169</name>
</gene>
<proteinExistence type="predicted"/>
<dbReference type="EMBL" id="BART01026444">
    <property type="protein sequence ID" value="GAG96974.1"/>
    <property type="molecule type" value="Genomic_DNA"/>
</dbReference>
<evidence type="ECO:0008006" key="2">
    <source>
        <dbReference type="Google" id="ProtNLM"/>
    </source>
</evidence>